<evidence type="ECO:0000313" key="2">
    <source>
        <dbReference type="Proteomes" id="UP001519460"/>
    </source>
</evidence>
<organism evidence="1 2">
    <name type="scientific">Batillaria attramentaria</name>
    <dbReference type="NCBI Taxonomy" id="370345"/>
    <lineage>
        <taxon>Eukaryota</taxon>
        <taxon>Metazoa</taxon>
        <taxon>Spiralia</taxon>
        <taxon>Lophotrochozoa</taxon>
        <taxon>Mollusca</taxon>
        <taxon>Gastropoda</taxon>
        <taxon>Caenogastropoda</taxon>
        <taxon>Sorbeoconcha</taxon>
        <taxon>Cerithioidea</taxon>
        <taxon>Batillariidae</taxon>
        <taxon>Batillaria</taxon>
    </lineage>
</organism>
<dbReference type="EMBL" id="JACVVK020000768">
    <property type="protein sequence ID" value="KAK7447801.1"/>
    <property type="molecule type" value="Genomic_DNA"/>
</dbReference>
<dbReference type="Proteomes" id="UP001519460">
    <property type="component" value="Unassembled WGS sequence"/>
</dbReference>
<reference evidence="1 2" key="1">
    <citation type="journal article" date="2023" name="Sci. Data">
        <title>Genome assembly of the Korean intertidal mud-creeper Batillaria attramentaria.</title>
        <authorList>
            <person name="Patra A.K."/>
            <person name="Ho P.T."/>
            <person name="Jun S."/>
            <person name="Lee S.J."/>
            <person name="Kim Y."/>
            <person name="Won Y.J."/>
        </authorList>
    </citation>
    <scope>NUCLEOTIDE SEQUENCE [LARGE SCALE GENOMIC DNA]</scope>
    <source>
        <strain evidence="1">Wonlab-2016</strain>
    </source>
</reference>
<accession>A0ABD0J1Q8</accession>
<protein>
    <recommendedName>
        <fullName evidence="3">LITAF domain-containing protein</fullName>
    </recommendedName>
</protein>
<evidence type="ECO:0008006" key="3">
    <source>
        <dbReference type="Google" id="ProtNLM"/>
    </source>
</evidence>
<keyword evidence="2" id="KW-1185">Reference proteome</keyword>
<name>A0ABD0J1Q8_9CAEN</name>
<proteinExistence type="predicted"/>
<gene>
    <name evidence="1" type="ORF">BaRGS_00040167</name>
</gene>
<dbReference type="AlphaFoldDB" id="A0ABD0J1Q8"/>
<evidence type="ECO:0000313" key="1">
    <source>
        <dbReference type="EMBL" id="KAK7447801.1"/>
    </source>
</evidence>
<sequence length="100" mass="10858">MSNRVGVDGDHALGPAPDPFIYSTVQPAAVPQPQHPVALQPQPNQPGFMVAVFRPLPPNAPQESYEAQCPSCQTKNFTRTQKTPSYTTKTLCCAFSMMPV</sequence>
<comment type="caution">
    <text evidence="1">The sequence shown here is derived from an EMBL/GenBank/DDBJ whole genome shotgun (WGS) entry which is preliminary data.</text>
</comment>